<accession>A0A0A9GZT8</accession>
<reference evidence="1" key="2">
    <citation type="journal article" date="2015" name="Data Brief">
        <title>Shoot transcriptome of the giant reed, Arundo donax.</title>
        <authorList>
            <person name="Barrero R.A."/>
            <person name="Guerrero F.D."/>
            <person name="Moolhuijzen P."/>
            <person name="Goolsby J.A."/>
            <person name="Tidwell J."/>
            <person name="Bellgard S.E."/>
            <person name="Bellgard M.I."/>
        </authorList>
    </citation>
    <scope>NUCLEOTIDE SEQUENCE</scope>
    <source>
        <tissue evidence="1">Shoot tissue taken approximately 20 cm above the soil surface</tissue>
    </source>
</reference>
<evidence type="ECO:0000313" key="1">
    <source>
        <dbReference type="EMBL" id="JAE30047.1"/>
    </source>
</evidence>
<proteinExistence type="predicted"/>
<sequence>MYVVFNVQKDLV</sequence>
<protein>
    <submittedName>
        <fullName evidence="1">Uncharacterized protein</fullName>
    </submittedName>
</protein>
<name>A0A0A9GZT8_ARUDO</name>
<dbReference type="EMBL" id="GBRH01167849">
    <property type="protein sequence ID" value="JAE30047.1"/>
    <property type="molecule type" value="Transcribed_RNA"/>
</dbReference>
<reference evidence="1" key="1">
    <citation type="submission" date="2014-09" db="EMBL/GenBank/DDBJ databases">
        <authorList>
            <person name="Magalhaes I.L.F."/>
            <person name="Oliveira U."/>
            <person name="Santos F.R."/>
            <person name="Vidigal T.H.D.A."/>
            <person name="Brescovit A.D."/>
            <person name="Santos A.J."/>
        </authorList>
    </citation>
    <scope>NUCLEOTIDE SEQUENCE</scope>
    <source>
        <tissue evidence="1">Shoot tissue taken approximately 20 cm above the soil surface</tissue>
    </source>
</reference>
<organism evidence="1">
    <name type="scientific">Arundo donax</name>
    <name type="common">Giant reed</name>
    <name type="synonym">Donax arundinaceus</name>
    <dbReference type="NCBI Taxonomy" id="35708"/>
    <lineage>
        <taxon>Eukaryota</taxon>
        <taxon>Viridiplantae</taxon>
        <taxon>Streptophyta</taxon>
        <taxon>Embryophyta</taxon>
        <taxon>Tracheophyta</taxon>
        <taxon>Spermatophyta</taxon>
        <taxon>Magnoliopsida</taxon>
        <taxon>Liliopsida</taxon>
        <taxon>Poales</taxon>
        <taxon>Poaceae</taxon>
        <taxon>PACMAD clade</taxon>
        <taxon>Arundinoideae</taxon>
        <taxon>Arundineae</taxon>
        <taxon>Arundo</taxon>
    </lineage>
</organism>